<accession>A0A1B4V215</accession>
<evidence type="ECO:0000313" key="2">
    <source>
        <dbReference type="EMBL" id="BAU47325.1"/>
    </source>
</evidence>
<dbReference type="Gene3D" id="3.40.50.300">
    <property type="entry name" value="P-loop containing nucleotide triphosphate hydrolases"/>
    <property type="match status" value="1"/>
</dbReference>
<dbReference type="InterPro" id="IPR017166">
    <property type="entry name" value="UCP037290"/>
</dbReference>
<keyword evidence="1" id="KW-0227">DNA damage</keyword>
<dbReference type="GO" id="GO:0051782">
    <property type="term" value="P:negative regulation of cell division"/>
    <property type="evidence" value="ECO:0007669"/>
    <property type="project" value="InterPro"/>
</dbReference>
<reference evidence="2 3" key="1">
    <citation type="submission" date="2015-08" db="EMBL/GenBank/DDBJ databases">
        <title>Complete genome sequence of Sulfurifustis variabilis.</title>
        <authorList>
            <person name="Miura A."/>
            <person name="Kojima H."/>
            <person name="Fukui M."/>
        </authorList>
    </citation>
    <scope>NUCLEOTIDE SEQUENCE [LARGE SCALE GENOMIC DNA]</scope>
    <source>
        <strain evidence="3">skN76</strain>
    </source>
</reference>
<organism evidence="2 3">
    <name type="scientific">Sulfurifustis variabilis</name>
    <dbReference type="NCBI Taxonomy" id="1675686"/>
    <lineage>
        <taxon>Bacteria</taxon>
        <taxon>Pseudomonadati</taxon>
        <taxon>Pseudomonadota</taxon>
        <taxon>Gammaproteobacteria</taxon>
        <taxon>Acidiferrobacterales</taxon>
        <taxon>Acidiferrobacteraceae</taxon>
        <taxon>Sulfurifustis</taxon>
    </lineage>
</organism>
<dbReference type="PIRSF" id="PIRSF037290">
    <property type="entry name" value="UCP037290"/>
    <property type="match status" value="1"/>
</dbReference>
<dbReference type="GO" id="GO:0006281">
    <property type="term" value="P:DNA repair"/>
    <property type="evidence" value="ECO:0007669"/>
    <property type="project" value="TreeGrafter"/>
</dbReference>
<dbReference type="Proteomes" id="UP000218899">
    <property type="component" value="Chromosome"/>
</dbReference>
<dbReference type="OrthoDB" id="9811176at2"/>
<gene>
    <name evidence="2" type="ORF">SVA_0746</name>
</gene>
<dbReference type="InterPro" id="IPR027417">
    <property type="entry name" value="P-loop_NTPase"/>
</dbReference>
<dbReference type="PANTHER" id="PTHR35369:SF3">
    <property type="entry name" value="TRANSLESION DNA SYNTHESIS-ASSOCIATED PROTEIN IMUA"/>
    <property type="match status" value="1"/>
</dbReference>
<name>A0A1B4V215_9GAMM</name>
<dbReference type="SUPFAM" id="SSF52540">
    <property type="entry name" value="P-loop containing nucleoside triphosphate hydrolases"/>
    <property type="match status" value="1"/>
</dbReference>
<proteinExistence type="predicted"/>
<dbReference type="InterPro" id="IPR050356">
    <property type="entry name" value="SulA_CellDiv_inhibitor"/>
</dbReference>
<dbReference type="Pfam" id="PF03846">
    <property type="entry name" value="SulA"/>
    <property type="match status" value="1"/>
</dbReference>
<dbReference type="GO" id="GO:0009432">
    <property type="term" value="P:SOS response"/>
    <property type="evidence" value="ECO:0007669"/>
    <property type="project" value="InterPro"/>
</dbReference>
<dbReference type="InterPro" id="IPR004596">
    <property type="entry name" value="Cell_div_suppressor_SulA"/>
</dbReference>
<dbReference type="InterPro" id="IPR047610">
    <property type="entry name" value="ImuA_translesion"/>
</dbReference>
<dbReference type="PANTHER" id="PTHR35369">
    <property type="entry name" value="BLR3025 PROTEIN-RELATED"/>
    <property type="match status" value="1"/>
</dbReference>
<dbReference type="EMBL" id="AP014936">
    <property type="protein sequence ID" value="BAU47325.1"/>
    <property type="molecule type" value="Genomic_DNA"/>
</dbReference>
<evidence type="ECO:0000313" key="3">
    <source>
        <dbReference type="Proteomes" id="UP000218899"/>
    </source>
</evidence>
<dbReference type="AlphaFoldDB" id="A0A1B4V215"/>
<keyword evidence="3" id="KW-1185">Reference proteome</keyword>
<evidence type="ECO:0000256" key="1">
    <source>
        <dbReference type="ARBA" id="ARBA00022763"/>
    </source>
</evidence>
<dbReference type="KEGG" id="sva:SVA_0746"/>
<sequence>MNLSELLLRADVWRGGSAPPSPAEPTGLAVLDALLPGGGWPIGALTELVLARDGVGELRLLLPALARLSHGDRWVAFVAPPYVPYAPALAAAGVDLSRVLLVHPRREDQLWAVESSLRSGACAAVLAWIAQAEAASLRRLQLAAEAGGTVGVLFERRPLAGSIAALRLALEPAGAGAVNVHIMKRRGGWPVGPVRVEVDHALAVRAPAGPADRGLRPRRAHG</sequence>
<protein>
    <submittedName>
        <fullName evidence="2">CDP-6-deoxy-delta-3,4-glucoseen reductase</fullName>
    </submittedName>
</protein>
<dbReference type="NCBIfam" id="NF033429">
    <property type="entry name" value="ImuA_translesion"/>
    <property type="match status" value="1"/>
</dbReference>
<dbReference type="RefSeq" id="WP_148665361.1">
    <property type="nucleotide sequence ID" value="NZ_AP014936.1"/>
</dbReference>